<dbReference type="OrthoDB" id="278035at2"/>
<feature type="compositionally biased region" description="Polar residues" evidence="1">
    <location>
        <begin position="534"/>
        <end position="551"/>
    </location>
</feature>
<dbReference type="RefSeq" id="WP_146389692.1">
    <property type="nucleotide sequence ID" value="NZ_SJPK01000001.1"/>
</dbReference>
<dbReference type="InterPro" id="IPR011453">
    <property type="entry name" value="DUF1559"/>
</dbReference>
<evidence type="ECO:0000256" key="1">
    <source>
        <dbReference type="SAM" id="MobiDB-lite"/>
    </source>
</evidence>
<reference evidence="3 4" key="1">
    <citation type="submission" date="2019-02" db="EMBL/GenBank/DDBJ databases">
        <title>Deep-cultivation of Planctomycetes and their phenomic and genomic characterization uncovers novel biology.</title>
        <authorList>
            <person name="Wiegand S."/>
            <person name="Jogler M."/>
            <person name="Boedeker C."/>
            <person name="Pinto D."/>
            <person name="Vollmers J."/>
            <person name="Rivas-Marin E."/>
            <person name="Kohn T."/>
            <person name="Peeters S.H."/>
            <person name="Heuer A."/>
            <person name="Rast P."/>
            <person name="Oberbeckmann S."/>
            <person name="Bunk B."/>
            <person name="Jeske O."/>
            <person name="Meyerdierks A."/>
            <person name="Storesund J.E."/>
            <person name="Kallscheuer N."/>
            <person name="Luecker S."/>
            <person name="Lage O.M."/>
            <person name="Pohl T."/>
            <person name="Merkel B.J."/>
            <person name="Hornburger P."/>
            <person name="Mueller R.-W."/>
            <person name="Bruemmer F."/>
            <person name="Labrenz M."/>
            <person name="Spormann A.M."/>
            <person name="Op Den Camp H."/>
            <person name="Overmann J."/>
            <person name="Amann R."/>
            <person name="Jetten M.S.M."/>
            <person name="Mascher T."/>
            <person name="Medema M.H."/>
            <person name="Devos D.P."/>
            <person name="Kaster A.-K."/>
            <person name="Ovreas L."/>
            <person name="Rohde M."/>
            <person name="Galperin M.Y."/>
            <person name="Jogler C."/>
        </authorList>
    </citation>
    <scope>NUCLEOTIDE SEQUENCE [LARGE SCALE GENOMIC DNA]</scope>
    <source>
        <strain evidence="3 4">CA85</strain>
    </source>
</reference>
<dbReference type="Pfam" id="PF07596">
    <property type="entry name" value="SBP_bac_10"/>
    <property type="match status" value="1"/>
</dbReference>
<comment type="caution">
    <text evidence="3">The sequence shown here is derived from an EMBL/GenBank/DDBJ whole genome shotgun (WGS) entry which is preliminary data.</text>
</comment>
<dbReference type="Proteomes" id="UP000318053">
    <property type="component" value="Unassembled WGS sequence"/>
</dbReference>
<feature type="domain" description="DUF1559" evidence="2">
    <location>
        <begin position="788"/>
        <end position="937"/>
    </location>
</feature>
<sequence length="989" mass="109776">MMKWPPTQYSVDAILTRGFVSLLLLTAAIASAPAMEPVQVSSESSGEADEILRHEEDGWKEYDSPRGRLLRRELTIYPAAVNAASDSIRLLPEDEEMRDANAALWYLQAMGFLEQTAARQAMERFHSEQAEQRATNASGQAAPWIWLETAPDELPIAEVREYLTYSRFQRRLMHRAARCRNFDLDRNIYEMDDLYGFLIPEIQALRQLSRNQTLRARLAIADQDFATARITIGENLQLAHHLSAEPFVVSTLVGISIARSSFDDAVYLVAEPDSPNLYQAIAALPNPLVDPTRAVELEMDMLFHQVRPLREIGVTPLSDQDWSKFLQAVLPMLGHECELVERFQDSGLLGATLFIAAAGREVEAYLLNECGVTTEQFTAMPATQSFFLAVRRMYEASAQEALQLYRAPASVQADRIARSRERRDRNATEYPMLHDTIGQLILNTALIVQPRWRLQQRLAILQTVEAIRDHLATHDSQWPERLSDLALPAPHDPVSGEPMAWSIKGDAATLTARPVGGEVLEIVLRKGETEKPGSDTSSPLPTPQPSGSQWHSALQIDEQPTNGWLLSDRTLGKLSPTDRGVWKALQRKLNSVPGKEGAVGQELLADILAPLLPQAGNLHDAPPQAPPSQLDASLQPGLDAVSDYPIRWVVSVPRSFRQVFAEVQPAIDQDSAPQHSLGWIEHVRWVGIGVDPDEGIVQTIVQCRGEDSAAKVQDQLPHLVLAMYRHWVDPAADELPATEREGFASVIVGDRVTFTAGGGGEDDDGIVRLIRLLSVGYQSSLNARIKAKMAKLLLATHNYHSAYDRLPPFAQFADNTQRLGLSWRVFLLPFVGESELFEKFRLDEPWDSEHNLALVKEIPEVYQNPLPINDSDPQVGQTTLLAPAGTSARFLGGQQEHGFRHISDGLSNTVAIVEVRPELAVPWTQPADYVYDNQDPVAGLMTRDGKTVIALGDGWTGIVPIDQGDDNWRGMFTINGREPIRVDLGDTSD</sequence>
<dbReference type="AlphaFoldDB" id="A0A5C5YK03"/>
<proteinExistence type="predicted"/>
<organism evidence="3 4">
    <name type="scientific">Allorhodopirellula solitaria</name>
    <dbReference type="NCBI Taxonomy" id="2527987"/>
    <lineage>
        <taxon>Bacteria</taxon>
        <taxon>Pseudomonadati</taxon>
        <taxon>Planctomycetota</taxon>
        <taxon>Planctomycetia</taxon>
        <taxon>Pirellulales</taxon>
        <taxon>Pirellulaceae</taxon>
        <taxon>Allorhodopirellula</taxon>
    </lineage>
</organism>
<gene>
    <name evidence="3" type="ORF">CA85_05240</name>
</gene>
<dbReference type="PANTHER" id="PTHR30093">
    <property type="entry name" value="GENERAL SECRETION PATHWAY PROTEIN G"/>
    <property type="match status" value="1"/>
</dbReference>
<keyword evidence="4" id="KW-1185">Reference proteome</keyword>
<accession>A0A5C5YK03</accession>
<evidence type="ECO:0000313" key="3">
    <source>
        <dbReference type="EMBL" id="TWT75235.1"/>
    </source>
</evidence>
<name>A0A5C5YK03_9BACT</name>
<evidence type="ECO:0000313" key="4">
    <source>
        <dbReference type="Proteomes" id="UP000318053"/>
    </source>
</evidence>
<feature type="region of interest" description="Disordered" evidence="1">
    <location>
        <begin position="528"/>
        <end position="551"/>
    </location>
</feature>
<evidence type="ECO:0000259" key="2">
    <source>
        <dbReference type="Pfam" id="PF07596"/>
    </source>
</evidence>
<protein>
    <recommendedName>
        <fullName evidence="2">DUF1559 domain-containing protein</fullName>
    </recommendedName>
</protein>
<dbReference type="PANTHER" id="PTHR30093:SF2">
    <property type="entry name" value="TYPE II SECRETION SYSTEM PROTEIN H"/>
    <property type="match status" value="1"/>
</dbReference>
<dbReference type="EMBL" id="SJPK01000001">
    <property type="protein sequence ID" value="TWT75235.1"/>
    <property type="molecule type" value="Genomic_DNA"/>
</dbReference>